<accession>A0A318HL60</accession>
<dbReference type="Proteomes" id="UP000247781">
    <property type="component" value="Unassembled WGS sequence"/>
</dbReference>
<keyword evidence="4" id="KW-1185">Reference proteome</keyword>
<evidence type="ECO:0000256" key="1">
    <source>
        <dbReference type="SAM" id="MobiDB-lite"/>
    </source>
</evidence>
<feature type="region of interest" description="Disordered" evidence="1">
    <location>
        <begin position="70"/>
        <end position="100"/>
    </location>
</feature>
<dbReference type="AlphaFoldDB" id="A0A318HL60"/>
<gene>
    <name evidence="3" type="ORF">C8E89_10224</name>
</gene>
<feature type="transmembrane region" description="Helical" evidence="2">
    <location>
        <begin position="35"/>
        <end position="57"/>
    </location>
</feature>
<dbReference type="EMBL" id="QJJU01000002">
    <property type="protein sequence ID" value="PXX11900.1"/>
    <property type="molecule type" value="Genomic_DNA"/>
</dbReference>
<evidence type="ECO:0000256" key="2">
    <source>
        <dbReference type="SAM" id="Phobius"/>
    </source>
</evidence>
<dbReference type="OrthoDB" id="9889468at2"/>
<name>A0A318HL60_9MYCO</name>
<evidence type="ECO:0000313" key="3">
    <source>
        <dbReference type="EMBL" id="PXX11900.1"/>
    </source>
</evidence>
<proteinExistence type="predicted"/>
<evidence type="ECO:0000313" key="4">
    <source>
        <dbReference type="Proteomes" id="UP000247781"/>
    </source>
</evidence>
<organism evidence="3 4">
    <name type="scientific">Mycolicibacterium moriokaense</name>
    <dbReference type="NCBI Taxonomy" id="39691"/>
    <lineage>
        <taxon>Bacteria</taxon>
        <taxon>Bacillati</taxon>
        <taxon>Actinomycetota</taxon>
        <taxon>Actinomycetes</taxon>
        <taxon>Mycobacteriales</taxon>
        <taxon>Mycobacteriaceae</taxon>
        <taxon>Mycolicibacterium</taxon>
    </lineage>
</organism>
<feature type="region of interest" description="Disordered" evidence="1">
    <location>
        <begin position="1"/>
        <end position="26"/>
    </location>
</feature>
<keyword evidence="2" id="KW-1133">Transmembrane helix</keyword>
<protein>
    <submittedName>
        <fullName evidence="3">Uncharacterized protein</fullName>
    </submittedName>
</protein>
<dbReference type="RefSeq" id="WP_146220965.1">
    <property type="nucleotide sequence ID" value="NZ_QJJU01000002.1"/>
</dbReference>
<comment type="caution">
    <text evidence="3">The sequence shown here is derived from an EMBL/GenBank/DDBJ whole genome shotgun (WGS) entry which is preliminary data.</text>
</comment>
<keyword evidence="2" id="KW-0812">Transmembrane</keyword>
<reference evidence="4" key="1">
    <citation type="submission" date="2018-05" db="EMBL/GenBank/DDBJ databases">
        <authorList>
            <person name="Deangelis K."/>
            <person name="Huntemann M."/>
            <person name="Clum A."/>
            <person name="Pillay M."/>
            <person name="Palaniappan K."/>
            <person name="Varghese N."/>
            <person name="Mikhailova N."/>
            <person name="Stamatis D."/>
            <person name="Reddy T."/>
            <person name="Daum C."/>
            <person name="Shapiro N."/>
            <person name="Ivanova N."/>
            <person name="Kyrpides N."/>
            <person name="Woyke T."/>
        </authorList>
    </citation>
    <scope>NUCLEOTIDE SEQUENCE [LARGE SCALE GENOMIC DNA]</scope>
    <source>
        <strain evidence="4">GAS496</strain>
    </source>
</reference>
<keyword evidence="2" id="KW-0472">Membrane</keyword>
<reference evidence="3 4" key="2">
    <citation type="submission" date="2018-06" db="EMBL/GenBank/DDBJ databases">
        <title>Sequencing of bacterial isolates from soil warming experiment in Harvard Forest, Massachusetts, USA.</title>
        <authorList>
            <person name="Deangelis K.PhD."/>
        </authorList>
    </citation>
    <scope>NUCLEOTIDE SEQUENCE [LARGE SCALE GENOMIC DNA]</scope>
    <source>
        <strain evidence="3 4">GAS496</strain>
    </source>
</reference>
<sequence length="100" mass="10935">MTEPERTKSTTAAGETTEPRYGQGRWHRRGRPFRFAAVIVALAGIVFIIAVIFWSGFVLGACSGGHHGHHWGGHHWDGSRHTSMSSQYAPELASEGTFTA</sequence>